<accession>A0A939M0M5</accession>
<reference evidence="2" key="1">
    <citation type="submission" date="2021-03" db="EMBL/GenBank/DDBJ databases">
        <title>Leucobacter chromiisoli sp. nov., isolated from chromium-containing soil of chemical plant.</title>
        <authorList>
            <person name="Xu Z."/>
        </authorList>
    </citation>
    <scope>NUCLEOTIDE SEQUENCE</scope>
    <source>
        <strain evidence="2">A2</strain>
    </source>
</reference>
<dbReference type="RefSeq" id="WP_208046991.1">
    <property type="nucleotide sequence ID" value="NZ_JAGDYL010000039.1"/>
</dbReference>
<sequence>MNATPSSGEGSRAPASPAPVDRGTDMPAGSAAAGEGSAGEGSRRRRGPRRATLPAPAGTDPRPAEHPLTSRAAEDRPEGWGEAGERAEPAGENDARLLQDRPPHWG</sequence>
<evidence type="ECO:0000256" key="1">
    <source>
        <dbReference type="SAM" id="MobiDB-lite"/>
    </source>
</evidence>
<proteinExistence type="predicted"/>
<keyword evidence="3" id="KW-1185">Reference proteome</keyword>
<comment type="caution">
    <text evidence="2">The sequence shown here is derived from an EMBL/GenBank/DDBJ whole genome shotgun (WGS) entry which is preliminary data.</text>
</comment>
<evidence type="ECO:0000313" key="2">
    <source>
        <dbReference type="EMBL" id="MBO1806538.1"/>
    </source>
</evidence>
<name>A0A939M0M5_9MICO</name>
<dbReference type="EMBL" id="JAGDYL010000039">
    <property type="protein sequence ID" value="MBO1806538.1"/>
    <property type="molecule type" value="Genomic_DNA"/>
</dbReference>
<protein>
    <submittedName>
        <fullName evidence="2">Uncharacterized protein</fullName>
    </submittedName>
</protein>
<feature type="compositionally biased region" description="Basic and acidic residues" evidence="1">
    <location>
        <begin position="72"/>
        <end position="106"/>
    </location>
</feature>
<feature type="region of interest" description="Disordered" evidence="1">
    <location>
        <begin position="1"/>
        <end position="106"/>
    </location>
</feature>
<dbReference type="Proteomes" id="UP000664398">
    <property type="component" value="Unassembled WGS sequence"/>
</dbReference>
<gene>
    <name evidence="2" type="ORF">J4H91_14630</name>
</gene>
<evidence type="ECO:0000313" key="3">
    <source>
        <dbReference type="Proteomes" id="UP000664398"/>
    </source>
</evidence>
<organism evidence="2 3">
    <name type="scientific">Leucobacter ruminantium</name>
    <dbReference type="NCBI Taxonomy" id="1289170"/>
    <lineage>
        <taxon>Bacteria</taxon>
        <taxon>Bacillati</taxon>
        <taxon>Actinomycetota</taxon>
        <taxon>Actinomycetes</taxon>
        <taxon>Micrococcales</taxon>
        <taxon>Microbacteriaceae</taxon>
        <taxon>Leucobacter</taxon>
    </lineage>
</organism>
<dbReference type="AlphaFoldDB" id="A0A939M0M5"/>